<dbReference type="Gene3D" id="3.30.40.10">
    <property type="entry name" value="Zinc/RING finger domain, C3HC4 (zinc finger)"/>
    <property type="match status" value="1"/>
</dbReference>
<proteinExistence type="predicted"/>
<keyword evidence="2" id="KW-1185">Reference proteome</keyword>
<dbReference type="AlphaFoldDB" id="A0A239CV03"/>
<reference evidence="1 2" key="1">
    <citation type="submission" date="2017-06" db="EMBL/GenBank/DDBJ databases">
        <authorList>
            <person name="Kim H.J."/>
            <person name="Triplett B.A."/>
        </authorList>
    </citation>
    <scope>NUCLEOTIDE SEQUENCE [LARGE SCALE GENOMIC DNA]</scope>
    <source>
        <strain evidence="1 2">SCA</strain>
    </source>
</reference>
<dbReference type="InterPro" id="IPR013083">
    <property type="entry name" value="Znf_RING/FYVE/PHD"/>
</dbReference>
<dbReference type="SUPFAM" id="SSF57903">
    <property type="entry name" value="FYVE/PHD zinc finger"/>
    <property type="match status" value="1"/>
</dbReference>
<organism evidence="1 2">
    <name type="scientific">Anaerovirgula multivorans</name>
    <dbReference type="NCBI Taxonomy" id="312168"/>
    <lineage>
        <taxon>Bacteria</taxon>
        <taxon>Bacillati</taxon>
        <taxon>Bacillota</taxon>
        <taxon>Clostridia</taxon>
        <taxon>Peptostreptococcales</taxon>
        <taxon>Natronincolaceae</taxon>
        <taxon>Anaerovirgula</taxon>
    </lineage>
</organism>
<name>A0A239CV03_9FIRM</name>
<dbReference type="EMBL" id="FZOJ01000006">
    <property type="protein sequence ID" value="SNS23491.1"/>
    <property type="molecule type" value="Genomic_DNA"/>
</dbReference>
<accession>A0A239CV03</accession>
<sequence length="70" mass="8255">MDKKEITTFTCHSCKHEFTWDRGNDIRGNIYQCENCDKYICFSCLFENEHNVGEMAEVLCLDCLRGRRIA</sequence>
<dbReference type="InterPro" id="IPR011011">
    <property type="entry name" value="Znf_FYVE_PHD"/>
</dbReference>
<evidence type="ECO:0000313" key="1">
    <source>
        <dbReference type="EMBL" id="SNS23491.1"/>
    </source>
</evidence>
<evidence type="ECO:0000313" key="2">
    <source>
        <dbReference type="Proteomes" id="UP000198304"/>
    </source>
</evidence>
<dbReference type="RefSeq" id="WP_089282389.1">
    <property type="nucleotide sequence ID" value="NZ_FZOJ01000006.1"/>
</dbReference>
<protein>
    <submittedName>
        <fullName evidence="1">Uncharacterized protein</fullName>
    </submittedName>
</protein>
<dbReference type="Proteomes" id="UP000198304">
    <property type="component" value="Unassembled WGS sequence"/>
</dbReference>
<gene>
    <name evidence="1" type="ORF">SAMN05446037_1006147</name>
</gene>